<dbReference type="InterPro" id="IPR050595">
    <property type="entry name" value="Bact_response_regulator"/>
</dbReference>
<gene>
    <name evidence="6" type="primary">cckA_3</name>
    <name evidence="6" type="ORF">GMJLKIPL_5338</name>
</gene>
<evidence type="ECO:0000256" key="4">
    <source>
        <dbReference type="PROSITE-ProRule" id="PRU00169"/>
    </source>
</evidence>
<evidence type="ECO:0000256" key="3">
    <source>
        <dbReference type="ARBA" id="ARBA00023163"/>
    </source>
</evidence>
<evidence type="ECO:0000313" key="6">
    <source>
        <dbReference type="EMBL" id="GJE03384.1"/>
    </source>
</evidence>
<keyword evidence="7" id="KW-1185">Reference proteome</keyword>
<evidence type="ECO:0000313" key="7">
    <source>
        <dbReference type="Proteomes" id="UP001055153"/>
    </source>
</evidence>
<dbReference type="PANTHER" id="PTHR44591:SF3">
    <property type="entry name" value="RESPONSE REGULATORY DOMAIN-CONTAINING PROTEIN"/>
    <property type="match status" value="1"/>
</dbReference>
<comment type="caution">
    <text evidence="6">The sequence shown here is derived from an EMBL/GenBank/DDBJ whole genome shotgun (WGS) entry which is preliminary data.</text>
</comment>
<keyword evidence="2" id="KW-0805">Transcription regulation</keyword>
<dbReference type="Proteomes" id="UP001055153">
    <property type="component" value="Unassembled WGS sequence"/>
</dbReference>
<dbReference type="PROSITE" id="PS50110">
    <property type="entry name" value="RESPONSE_REGULATORY"/>
    <property type="match status" value="1"/>
</dbReference>
<reference evidence="6" key="1">
    <citation type="journal article" date="2021" name="Front. Microbiol.">
        <title>Comprehensive Comparative Genomics and Phenotyping of Methylobacterium Species.</title>
        <authorList>
            <person name="Alessa O."/>
            <person name="Ogura Y."/>
            <person name="Fujitani Y."/>
            <person name="Takami H."/>
            <person name="Hayashi T."/>
            <person name="Sahin N."/>
            <person name="Tani A."/>
        </authorList>
    </citation>
    <scope>NUCLEOTIDE SEQUENCE</scope>
    <source>
        <strain evidence="6">DSM 17168</strain>
    </source>
</reference>
<dbReference type="PANTHER" id="PTHR44591">
    <property type="entry name" value="STRESS RESPONSE REGULATOR PROTEIN 1"/>
    <property type="match status" value="1"/>
</dbReference>
<feature type="modified residue" description="4-aspartylphosphate" evidence="4">
    <location>
        <position position="63"/>
    </location>
</feature>
<proteinExistence type="predicted"/>
<dbReference type="InterPro" id="IPR011006">
    <property type="entry name" value="CheY-like_superfamily"/>
</dbReference>
<dbReference type="GO" id="GO:0016301">
    <property type="term" value="F:kinase activity"/>
    <property type="evidence" value="ECO:0007669"/>
    <property type="project" value="UniProtKB-KW"/>
</dbReference>
<evidence type="ECO:0000256" key="2">
    <source>
        <dbReference type="ARBA" id="ARBA00023015"/>
    </source>
</evidence>
<dbReference type="SUPFAM" id="SSF52172">
    <property type="entry name" value="CheY-like"/>
    <property type="match status" value="1"/>
</dbReference>
<organism evidence="6 7">
    <name type="scientific">Methylobacterium isbiliense</name>
    <dbReference type="NCBI Taxonomy" id="315478"/>
    <lineage>
        <taxon>Bacteria</taxon>
        <taxon>Pseudomonadati</taxon>
        <taxon>Pseudomonadota</taxon>
        <taxon>Alphaproteobacteria</taxon>
        <taxon>Hyphomicrobiales</taxon>
        <taxon>Methylobacteriaceae</taxon>
        <taxon>Methylobacterium</taxon>
    </lineage>
</organism>
<reference evidence="6" key="2">
    <citation type="submission" date="2021-08" db="EMBL/GenBank/DDBJ databases">
        <authorList>
            <person name="Tani A."/>
            <person name="Ola A."/>
            <person name="Ogura Y."/>
            <person name="Katsura K."/>
            <person name="Hayashi T."/>
        </authorList>
    </citation>
    <scope>NUCLEOTIDE SEQUENCE</scope>
    <source>
        <strain evidence="6">DSM 17168</strain>
    </source>
</reference>
<evidence type="ECO:0000256" key="1">
    <source>
        <dbReference type="ARBA" id="ARBA00022553"/>
    </source>
</evidence>
<dbReference type="RefSeq" id="WP_238240782.1">
    <property type="nucleotide sequence ID" value="NZ_BPQQ01000075.1"/>
</dbReference>
<keyword evidence="1 4" id="KW-0597">Phosphoprotein</keyword>
<protein>
    <submittedName>
        <fullName evidence="6">Sensor kinase CckA</fullName>
    </submittedName>
</protein>
<keyword evidence="6" id="KW-0418">Kinase</keyword>
<keyword evidence="6" id="KW-0808">Transferase</keyword>
<feature type="domain" description="Response regulatory" evidence="5">
    <location>
        <begin position="12"/>
        <end position="129"/>
    </location>
</feature>
<keyword evidence="3" id="KW-0804">Transcription</keyword>
<dbReference type="InterPro" id="IPR001789">
    <property type="entry name" value="Sig_transdc_resp-reg_receiver"/>
</dbReference>
<dbReference type="EMBL" id="BPQQ01000075">
    <property type="protein sequence ID" value="GJE03384.1"/>
    <property type="molecule type" value="Genomic_DNA"/>
</dbReference>
<sequence length="147" mass="15645">MSTPSPDAADRTILIVEDEVLIRLVIADYLRDCGYRVHEASQADEAVTILNTPGLHIDVVFSDVEMPKGSMDGFGLARWVRTHHPGIPVILTSGAARSAEIAADLCETGPLLGKPYEPVHVAGRIRRLLAQRPGPGAAGSEPAARCA</sequence>
<dbReference type="SMART" id="SM00448">
    <property type="entry name" value="REC"/>
    <property type="match status" value="1"/>
</dbReference>
<dbReference type="Pfam" id="PF00072">
    <property type="entry name" value="Response_reg"/>
    <property type="match status" value="1"/>
</dbReference>
<name>A0ABQ4SNR5_9HYPH</name>
<evidence type="ECO:0000259" key="5">
    <source>
        <dbReference type="PROSITE" id="PS50110"/>
    </source>
</evidence>
<accession>A0ABQ4SNR5</accession>
<dbReference type="Gene3D" id="3.40.50.2300">
    <property type="match status" value="1"/>
</dbReference>